<sequence>MPPHIPTFCQSLDDASSVAAAYQVGRTEAAAATALLKSVSSSTRTKLKDLVRLEAALLQTTWSQTELNIQNDMNALRGWADKFKLFASQQGGLDLQYLSTRFQKGKDAVQQRGVDATGDILAKLLEGLELQDSRPVLVVDCLPNRFGEWSISCANKQLSVLVDGREGDASTTVDHIPWMITSDLDVVALVTTSDGSANKKLMTVADVLRFVTRTRGITEVTMVDHDLEPMTKDEL</sequence>
<keyword evidence="3" id="KW-1185">Reference proteome</keyword>
<gene>
    <name evidence="1" type="ORF">CCMP2556_LOCUS34038</name>
    <name evidence="2" type="ORF">CCMP2556_LOCUS34106</name>
</gene>
<name>A0ABP0P0T8_9DINO</name>
<protein>
    <submittedName>
        <fullName evidence="1">Uncharacterized protein</fullName>
    </submittedName>
</protein>
<evidence type="ECO:0000313" key="1">
    <source>
        <dbReference type="EMBL" id="CAK9069243.1"/>
    </source>
</evidence>
<evidence type="ECO:0000313" key="3">
    <source>
        <dbReference type="Proteomes" id="UP001642484"/>
    </source>
</evidence>
<accession>A0ABP0P0T8</accession>
<comment type="caution">
    <text evidence="1">The sequence shown here is derived from an EMBL/GenBank/DDBJ whole genome shotgun (WGS) entry which is preliminary data.</text>
</comment>
<organism evidence="1 3">
    <name type="scientific">Durusdinium trenchii</name>
    <dbReference type="NCBI Taxonomy" id="1381693"/>
    <lineage>
        <taxon>Eukaryota</taxon>
        <taxon>Sar</taxon>
        <taxon>Alveolata</taxon>
        <taxon>Dinophyceae</taxon>
        <taxon>Suessiales</taxon>
        <taxon>Symbiodiniaceae</taxon>
        <taxon>Durusdinium</taxon>
    </lineage>
</organism>
<evidence type="ECO:0000313" key="2">
    <source>
        <dbReference type="EMBL" id="CAK9069341.1"/>
    </source>
</evidence>
<dbReference type="EMBL" id="CAXAMN010022427">
    <property type="protein sequence ID" value="CAK9069243.1"/>
    <property type="molecule type" value="Genomic_DNA"/>
</dbReference>
<dbReference type="Proteomes" id="UP001642484">
    <property type="component" value="Unassembled WGS sequence"/>
</dbReference>
<proteinExistence type="predicted"/>
<reference evidence="1 3" key="1">
    <citation type="submission" date="2024-02" db="EMBL/GenBank/DDBJ databases">
        <authorList>
            <person name="Chen Y."/>
            <person name="Shah S."/>
            <person name="Dougan E. K."/>
            <person name="Thang M."/>
            <person name="Chan C."/>
        </authorList>
    </citation>
    <scope>NUCLEOTIDE SEQUENCE [LARGE SCALE GENOMIC DNA]</scope>
</reference>
<dbReference type="EMBL" id="CAXAMN010022429">
    <property type="protein sequence ID" value="CAK9069341.1"/>
    <property type="molecule type" value="Genomic_DNA"/>
</dbReference>